<evidence type="ECO:0000256" key="3">
    <source>
        <dbReference type="ARBA" id="ARBA00024227"/>
    </source>
</evidence>
<dbReference type="SUPFAM" id="SSF55681">
    <property type="entry name" value="Class II aaRS and biotin synthetases"/>
    <property type="match status" value="1"/>
</dbReference>
<reference evidence="6 7" key="1">
    <citation type="submission" date="2019-03" db="EMBL/GenBank/DDBJ databases">
        <title>Ruegeria lutea sp. nov., a novel strain, isolated from marine sediment, the Masan Bay, South Korea.</title>
        <authorList>
            <person name="Kim J."/>
            <person name="Kim D.-Y."/>
            <person name="Lee S.-S."/>
        </authorList>
    </citation>
    <scope>NUCLEOTIDE SEQUENCE [LARGE SCALE GENOMIC DNA]</scope>
    <source>
        <strain evidence="6 7">318-1</strain>
    </source>
</reference>
<evidence type="ECO:0000259" key="5">
    <source>
        <dbReference type="PROSITE" id="PS51733"/>
    </source>
</evidence>
<dbReference type="GO" id="GO:0005737">
    <property type="term" value="C:cytoplasm"/>
    <property type="evidence" value="ECO:0007669"/>
    <property type="project" value="TreeGrafter"/>
</dbReference>
<sequence>MTDWPDGYGRRLLDEVDSTLNEAARIAPGLAGPEWILARHQTAARGRRGRGWASPAGNFSATLVLRLNGPAQHAALRSFVAALALFDACVAVTGRPEAFSLKWPNDVLLNGGKLAGILLESAGVAGGAMPLFIGIGVNLAEAPPADAVEARALRPVSLAGETGMRIAPEAFLTELAAAFARYEAQFAAYGFAPIREAWLSRAARLGQPVTARTGTSETRGTFETVDAEGQLVLMTPAGRVRIPAADVFF</sequence>
<dbReference type="InterPro" id="IPR003142">
    <property type="entry name" value="BPL_C"/>
</dbReference>
<feature type="domain" description="BPL/LPL catalytic" evidence="5">
    <location>
        <begin position="3"/>
        <end position="187"/>
    </location>
</feature>
<dbReference type="PROSITE" id="PS51733">
    <property type="entry name" value="BPL_LPL_CATALYTIC"/>
    <property type="match status" value="1"/>
</dbReference>
<dbReference type="Pfam" id="PF03099">
    <property type="entry name" value="BPL_LplA_LipB"/>
    <property type="match status" value="1"/>
</dbReference>
<dbReference type="Gene3D" id="3.30.930.10">
    <property type="entry name" value="Bira Bifunctional Protein, Domain 2"/>
    <property type="match status" value="1"/>
</dbReference>
<dbReference type="Proteomes" id="UP000295301">
    <property type="component" value="Unassembled WGS sequence"/>
</dbReference>
<dbReference type="RefSeq" id="WP_133361041.1">
    <property type="nucleotide sequence ID" value="NZ_SMUV01000072.1"/>
</dbReference>
<dbReference type="Gene3D" id="2.30.30.100">
    <property type="match status" value="1"/>
</dbReference>
<dbReference type="AlphaFoldDB" id="A0A4R5UVD2"/>
<dbReference type="NCBIfam" id="TIGR00121">
    <property type="entry name" value="birA_ligase"/>
    <property type="match status" value="1"/>
</dbReference>
<protein>
    <recommendedName>
        <fullName evidence="3">biotin--[biotin carboxyl-carrier protein] ligase</fullName>
        <ecNumber evidence="3">6.3.4.15</ecNumber>
    </recommendedName>
</protein>
<organism evidence="6 7">
    <name type="scientific">Antarcticimicrobium luteum</name>
    <dbReference type="NCBI Taxonomy" id="2547397"/>
    <lineage>
        <taxon>Bacteria</taxon>
        <taxon>Pseudomonadati</taxon>
        <taxon>Pseudomonadota</taxon>
        <taxon>Alphaproteobacteria</taxon>
        <taxon>Rhodobacterales</taxon>
        <taxon>Paracoccaceae</taxon>
        <taxon>Antarcticimicrobium</taxon>
    </lineage>
</organism>
<name>A0A4R5UVD2_9RHOB</name>
<evidence type="ECO:0000256" key="1">
    <source>
        <dbReference type="ARBA" id="ARBA00022598"/>
    </source>
</evidence>
<keyword evidence="1 6" id="KW-0436">Ligase</keyword>
<evidence type="ECO:0000256" key="4">
    <source>
        <dbReference type="ARBA" id="ARBA00047846"/>
    </source>
</evidence>
<comment type="catalytic activity">
    <reaction evidence="4">
        <text>biotin + L-lysyl-[protein] + ATP = N(6)-biotinyl-L-lysyl-[protein] + AMP + diphosphate + H(+)</text>
        <dbReference type="Rhea" id="RHEA:11756"/>
        <dbReference type="Rhea" id="RHEA-COMP:9752"/>
        <dbReference type="Rhea" id="RHEA-COMP:10505"/>
        <dbReference type="ChEBI" id="CHEBI:15378"/>
        <dbReference type="ChEBI" id="CHEBI:29969"/>
        <dbReference type="ChEBI" id="CHEBI:30616"/>
        <dbReference type="ChEBI" id="CHEBI:33019"/>
        <dbReference type="ChEBI" id="CHEBI:57586"/>
        <dbReference type="ChEBI" id="CHEBI:83144"/>
        <dbReference type="ChEBI" id="CHEBI:456215"/>
        <dbReference type="EC" id="6.3.4.15"/>
    </reaction>
</comment>
<dbReference type="PANTHER" id="PTHR12835:SF5">
    <property type="entry name" value="BIOTIN--PROTEIN LIGASE"/>
    <property type="match status" value="1"/>
</dbReference>
<evidence type="ECO:0000313" key="7">
    <source>
        <dbReference type="Proteomes" id="UP000295301"/>
    </source>
</evidence>
<dbReference type="InterPro" id="IPR004408">
    <property type="entry name" value="Biotin_CoA_COase_ligase"/>
</dbReference>
<dbReference type="PANTHER" id="PTHR12835">
    <property type="entry name" value="BIOTIN PROTEIN LIGASE"/>
    <property type="match status" value="1"/>
</dbReference>
<dbReference type="EMBL" id="SMUV01000072">
    <property type="protein sequence ID" value="TDK43035.1"/>
    <property type="molecule type" value="Genomic_DNA"/>
</dbReference>
<accession>A0A4R5UVD2</accession>
<dbReference type="Pfam" id="PF02237">
    <property type="entry name" value="BPL_C"/>
    <property type="match status" value="1"/>
</dbReference>
<dbReference type="EC" id="6.3.4.15" evidence="3"/>
<dbReference type="OrthoDB" id="9807064at2"/>
<evidence type="ECO:0000313" key="6">
    <source>
        <dbReference type="EMBL" id="TDK43035.1"/>
    </source>
</evidence>
<dbReference type="InterPro" id="IPR004143">
    <property type="entry name" value="BPL_LPL_catalytic"/>
</dbReference>
<gene>
    <name evidence="6" type="ORF">E1832_17370</name>
</gene>
<proteinExistence type="predicted"/>
<dbReference type="InterPro" id="IPR045864">
    <property type="entry name" value="aa-tRNA-synth_II/BPL/LPL"/>
</dbReference>
<comment type="caution">
    <text evidence="6">The sequence shown here is derived from an EMBL/GenBank/DDBJ whole genome shotgun (WGS) entry which is preliminary data.</text>
</comment>
<evidence type="ECO:0000256" key="2">
    <source>
        <dbReference type="ARBA" id="ARBA00023267"/>
    </source>
</evidence>
<keyword evidence="2" id="KW-0092">Biotin</keyword>
<dbReference type="CDD" id="cd16442">
    <property type="entry name" value="BPL"/>
    <property type="match status" value="1"/>
</dbReference>
<dbReference type="GO" id="GO:0004077">
    <property type="term" value="F:biotin--[biotin carboxyl-carrier protein] ligase activity"/>
    <property type="evidence" value="ECO:0007669"/>
    <property type="project" value="UniProtKB-EC"/>
</dbReference>
<keyword evidence="7" id="KW-1185">Reference proteome</keyword>